<dbReference type="AlphaFoldDB" id="A0A2T4II63"/>
<feature type="compositionally biased region" description="Pro residues" evidence="4">
    <location>
        <begin position="284"/>
        <end position="295"/>
    </location>
</feature>
<feature type="signal peptide" evidence="5">
    <location>
        <begin position="1"/>
        <end position="25"/>
    </location>
</feature>
<feature type="chain" id="PRO_5015617303" evidence="5">
    <location>
        <begin position="26"/>
        <end position="414"/>
    </location>
</feature>
<feature type="region of interest" description="Disordered" evidence="4">
    <location>
        <begin position="193"/>
        <end position="301"/>
    </location>
</feature>
<organism evidence="7 8">
    <name type="scientific">Pseudothauera lacus</name>
    <dbReference type="NCBI Taxonomy" id="2136175"/>
    <lineage>
        <taxon>Bacteria</taxon>
        <taxon>Pseudomonadati</taxon>
        <taxon>Pseudomonadota</taxon>
        <taxon>Betaproteobacteria</taxon>
        <taxon>Rhodocyclales</taxon>
        <taxon>Zoogloeaceae</taxon>
        <taxon>Pseudothauera</taxon>
    </lineage>
</organism>
<dbReference type="PROSITE" id="PS50005">
    <property type="entry name" value="TPR"/>
    <property type="match status" value="1"/>
</dbReference>
<dbReference type="EMBL" id="PZKC01000003">
    <property type="protein sequence ID" value="PTD97451.1"/>
    <property type="molecule type" value="Genomic_DNA"/>
</dbReference>
<proteinExistence type="predicted"/>
<dbReference type="OrthoDB" id="5294075at2"/>
<feature type="domain" description="Cds6 C-terminal" evidence="6">
    <location>
        <begin position="308"/>
        <end position="410"/>
    </location>
</feature>
<dbReference type="RefSeq" id="WP_107492650.1">
    <property type="nucleotide sequence ID" value="NZ_PZKC01000003.1"/>
</dbReference>
<accession>A0A2T4II63</accession>
<keyword evidence="5" id="KW-0732">Signal</keyword>
<dbReference type="InterPro" id="IPR011990">
    <property type="entry name" value="TPR-like_helical_dom_sf"/>
</dbReference>
<dbReference type="Gene3D" id="1.25.40.10">
    <property type="entry name" value="Tetratricopeptide repeat domain"/>
    <property type="match status" value="1"/>
</dbReference>
<evidence type="ECO:0000256" key="1">
    <source>
        <dbReference type="ARBA" id="ARBA00022737"/>
    </source>
</evidence>
<comment type="caution">
    <text evidence="7">The sequence shown here is derived from an EMBL/GenBank/DDBJ whole genome shotgun (WGS) entry which is preliminary data.</text>
</comment>
<feature type="repeat" description="TPR" evidence="3">
    <location>
        <begin position="93"/>
        <end position="126"/>
    </location>
</feature>
<keyword evidence="1" id="KW-0677">Repeat</keyword>
<evidence type="ECO:0000313" key="8">
    <source>
        <dbReference type="Proteomes" id="UP000241193"/>
    </source>
</evidence>
<dbReference type="Pfam" id="PF24125">
    <property type="entry name" value="Cds6_C"/>
    <property type="match status" value="1"/>
</dbReference>
<keyword evidence="8" id="KW-1185">Reference proteome</keyword>
<name>A0A2T4II63_9RHOO</name>
<evidence type="ECO:0000256" key="5">
    <source>
        <dbReference type="SAM" id="SignalP"/>
    </source>
</evidence>
<dbReference type="InterPro" id="IPR032710">
    <property type="entry name" value="NTF2-like_dom_sf"/>
</dbReference>
<evidence type="ECO:0000256" key="3">
    <source>
        <dbReference type="PROSITE-ProRule" id="PRU00339"/>
    </source>
</evidence>
<evidence type="ECO:0000259" key="6">
    <source>
        <dbReference type="Pfam" id="PF24125"/>
    </source>
</evidence>
<dbReference type="Proteomes" id="UP000241193">
    <property type="component" value="Unassembled WGS sequence"/>
</dbReference>
<dbReference type="PRINTS" id="PR01217">
    <property type="entry name" value="PRICHEXTENSN"/>
</dbReference>
<feature type="compositionally biased region" description="Low complexity" evidence="4">
    <location>
        <begin position="193"/>
        <end position="238"/>
    </location>
</feature>
<dbReference type="SUPFAM" id="SSF48452">
    <property type="entry name" value="TPR-like"/>
    <property type="match status" value="1"/>
</dbReference>
<feature type="compositionally biased region" description="Low complexity" evidence="4">
    <location>
        <begin position="253"/>
        <end position="283"/>
    </location>
</feature>
<keyword evidence="2 3" id="KW-0802">TPR repeat</keyword>
<feature type="compositionally biased region" description="Pro residues" evidence="4">
    <location>
        <begin position="239"/>
        <end position="252"/>
    </location>
</feature>
<dbReference type="Gene3D" id="3.10.450.50">
    <property type="match status" value="1"/>
</dbReference>
<sequence length="414" mass="43328">MKIRPSVALGALALALALSTPAIHAADPLRDVRSLLQQGQAARALSSVERFVAANPRNAEARFLQGVALAELKRPNDAIAVFRKLTEDYPNLPEPYNNLAVLYAGQRDYDKARDALERAIRTHPSYATAHSNLGDLYAQLANEAYERALALDNGRAAPRRAATTQPPLALIRELGPAPSAPLVVASAAPVSTPAARPAPAAAPAARPPAASTTSAAAMPPPASAATAPAAPAAAAQAPRPTPPAAAQPPASPAAPAVPAATAQAQAPVSAPAQSAPAQAAPVPAATPTPAPPQPPASADTSALEAAALDAVMSWAEAWSAKDVKAYLAYYDRDFQTPRGRSRTVWENERRERLGKRGEISVGVDNPRVSIEGERATVRFLQRYRSANFNSNTTKTLELVRRGQHWRIVSERVGG</sequence>
<dbReference type="InterPro" id="IPR056203">
    <property type="entry name" value="Cds6_C"/>
</dbReference>
<reference evidence="7 8" key="2">
    <citation type="submission" date="2018-04" db="EMBL/GenBank/DDBJ databases">
        <title>Thauera lacus sp. nov., isolated from an saline lake in Inner Mongolia, China.</title>
        <authorList>
            <person name="Liang Q.-Y."/>
        </authorList>
    </citation>
    <scope>NUCLEOTIDE SEQUENCE [LARGE SCALE GENOMIC DNA]</scope>
    <source>
        <strain evidence="7 8">D20</strain>
    </source>
</reference>
<evidence type="ECO:0000313" key="7">
    <source>
        <dbReference type="EMBL" id="PTD97451.1"/>
    </source>
</evidence>
<evidence type="ECO:0000256" key="2">
    <source>
        <dbReference type="ARBA" id="ARBA00022803"/>
    </source>
</evidence>
<dbReference type="InterPro" id="IPR019734">
    <property type="entry name" value="TPR_rpt"/>
</dbReference>
<protein>
    <submittedName>
        <fullName evidence="7">DUF4440 domain-containing protein</fullName>
    </submittedName>
</protein>
<reference evidence="7 8" key="1">
    <citation type="submission" date="2018-03" db="EMBL/GenBank/DDBJ databases">
        <authorList>
            <person name="Keele B.F."/>
        </authorList>
    </citation>
    <scope>NUCLEOTIDE SEQUENCE [LARGE SCALE GENOMIC DNA]</scope>
    <source>
        <strain evidence="7 8">D20</strain>
    </source>
</reference>
<dbReference type="InterPro" id="IPR051685">
    <property type="entry name" value="Ycf3/AcsC/BcsC/TPR_MFPF"/>
</dbReference>
<dbReference type="PANTHER" id="PTHR44943">
    <property type="entry name" value="CELLULOSE SYNTHASE OPERON PROTEIN C"/>
    <property type="match status" value="1"/>
</dbReference>
<dbReference type="PANTHER" id="PTHR44943:SF8">
    <property type="entry name" value="TPR REPEAT-CONTAINING PROTEIN MJ0263"/>
    <property type="match status" value="1"/>
</dbReference>
<dbReference type="Pfam" id="PF13432">
    <property type="entry name" value="TPR_16"/>
    <property type="match status" value="2"/>
</dbReference>
<evidence type="ECO:0000256" key="4">
    <source>
        <dbReference type="SAM" id="MobiDB-lite"/>
    </source>
</evidence>
<dbReference type="SMART" id="SM00028">
    <property type="entry name" value="TPR"/>
    <property type="match status" value="3"/>
</dbReference>
<gene>
    <name evidence="7" type="ORF">C8261_05480</name>
</gene>
<dbReference type="SUPFAM" id="SSF54427">
    <property type="entry name" value="NTF2-like"/>
    <property type="match status" value="1"/>
</dbReference>